<keyword evidence="2" id="KW-0472">Membrane</keyword>
<dbReference type="AlphaFoldDB" id="A0A8K0KII1"/>
<dbReference type="InterPro" id="IPR055097">
    <property type="entry name" value="Ig_NUP210_2nd"/>
</dbReference>
<reference evidence="8" key="1">
    <citation type="submission" date="2013-04" db="EMBL/GenBank/DDBJ databases">
        <authorList>
            <person name="Qu J."/>
            <person name="Murali S.C."/>
            <person name="Bandaranaike D."/>
            <person name="Bellair M."/>
            <person name="Blankenburg K."/>
            <person name="Chao H."/>
            <person name="Dinh H."/>
            <person name="Doddapaneni H."/>
            <person name="Downs B."/>
            <person name="Dugan-Rocha S."/>
            <person name="Elkadiri S."/>
            <person name="Gnanaolivu R.D."/>
            <person name="Hernandez B."/>
            <person name="Javaid M."/>
            <person name="Jayaseelan J.C."/>
            <person name="Lee S."/>
            <person name="Li M."/>
            <person name="Ming W."/>
            <person name="Munidasa M."/>
            <person name="Muniz J."/>
            <person name="Nguyen L."/>
            <person name="Ongeri F."/>
            <person name="Osuji N."/>
            <person name="Pu L.-L."/>
            <person name="Puazo M."/>
            <person name="Qu C."/>
            <person name="Quiroz J."/>
            <person name="Raj R."/>
            <person name="Weissenberger G."/>
            <person name="Xin Y."/>
            <person name="Zou X."/>
            <person name="Han Y."/>
            <person name="Richards S."/>
            <person name="Worley K."/>
            <person name="Muzny D."/>
            <person name="Gibbs R."/>
        </authorList>
    </citation>
    <scope>NUCLEOTIDE SEQUENCE</scope>
    <source>
        <strain evidence="8">Sampled in the wild</strain>
    </source>
</reference>
<feature type="domain" description="NUP210 Ig-like" evidence="5">
    <location>
        <begin position="367"/>
        <end position="443"/>
    </location>
</feature>
<evidence type="ECO:0000259" key="5">
    <source>
        <dbReference type="Pfam" id="PF22959"/>
    </source>
</evidence>
<evidence type="ECO:0000256" key="1">
    <source>
        <dbReference type="SAM" id="MobiDB-lite"/>
    </source>
</evidence>
<evidence type="ECO:0000259" key="4">
    <source>
        <dbReference type="Pfam" id="PF22957"/>
    </source>
</evidence>
<keyword evidence="3" id="KW-0732">Signal</keyword>
<feature type="transmembrane region" description="Helical" evidence="2">
    <location>
        <begin position="931"/>
        <end position="952"/>
    </location>
</feature>
<dbReference type="Pfam" id="PF22967">
    <property type="entry name" value="Ig_NUP210_1st"/>
    <property type="match status" value="1"/>
</dbReference>
<evidence type="ECO:0000259" key="7">
    <source>
        <dbReference type="Pfam" id="PF22969"/>
    </source>
</evidence>
<feature type="chain" id="PRO_5035481610" description="Nucleoporin 210" evidence="3">
    <location>
        <begin position="30"/>
        <end position="1037"/>
    </location>
</feature>
<dbReference type="Proteomes" id="UP000792457">
    <property type="component" value="Unassembled WGS sequence"/>
</dbReference>
<feature type="signal peptide" evidence="3">
    <location>
        <begin position="1"/>
        <end position="29"/>
    </location>
</feature>
<feature type="region of interest" description="Disordered" evidence="1">
    <location>
        <begin position="994"/>
        <end position="1015"/>
    </location>
</feature>
<feature type="domain" description="NUP210 C-terminal Ig-like" evidence="4">
    <location>
        <begin position="693"/>
        <end position="750"/>
    </location>
</feature>
<keyword evidence="2" id="KW-0812">Transmembrane</keyword>
<proteinExistence type="predicted"/>
<accession>A0A8K0KII1</accession>
<dbReference type="EMBL" id="KZ308795">
    <property type="protein sequence ID" value="KAG8234300.1"/>
    <property type="molecule type" value="Genomic_DNA"/>
</dbReference>
<dbReference type="InterPro" id="IPR055096">
    <property type="entry name" value="Ig_NUP210_1st"/>
</dbReference>
<dbReference type="InterPro" id="IPR055094">
    <property type="entry name" value="NUP210_Ig15"/>
</dbReference>
<dbReference type="GO" id="GO:0005643">
    <property type="term" value="C:nuclear pore"/>
    <property type="evidence" value="ECO:0007669"/>
    <property type="project" value="TreeGrafter"/>
</dbReference>
<reference evidence="8" key="2">
    <citation type="submission" date="2017-10" db="EMBL/GenBank/DDBJ databases">
        <title>Ladona fulva Genome sequencing and assembly.</title>
        <authorList>
            <person name="Murali S."/>
            <person name="Richards S."/>
            <person name="Bandaranaike D."/>
            <person name="Bellair M."/>
            <person name="Blankenburg K."/>
            <person name="Chao H."/>
            <person name="Dinh H."/>
            <person name="Doddapaneni H."/>
            <person name="Dugan-Rocha S."/>
            <person name="Elkadiri S."/>
            <person name="Gnanaolivu R."/>
            <person name="Hernandez B."/>
            <person name="Skinner E."/>
            <person name="Javaid M."/>
            <person name="Lee S."/>
            <person name="Li M."/>
            <person name="Ming W."/>
            <person name="Munidasa M."/>
            <person name="Muniz J."/>
            <person name="Nguyen L."/>
            <person name="Hughes D."/>
            <person name="Osuji N."/>
            <person name="Pu L.-L."/>
            <person name="Puazo M."/>
            <person name="Qu C."/>
            <person name="Quiroz J."/>
            <person name="Raj R."/>
            <person name="Weissenberger G."/>
            <person name="Xin Y."/>
            <person name="Zou X."/>
            <person name="Han Y."/>
            <person name="Worley K."/>
            <person name="Muzny D."/>
            <person name="Gibbs R."/>
        </authorList>
    </citation>
    <scope>NUCLEOTIDE SEQUENCE</scope>
    <source>
        <strain evidence="8">Sampled in the wild</strain>
    </source>
</reference>
<evidence type="ECO:0000313" key="8">
    <source>
        <dbReference type="EMBL" id="KAG8234300.1"/>
    </source>
</evidence>
<dbReference type="Pfam" id="PF22959">
    <property type="entry name" value="Ig_NUP210_15th"/>
    <property type="match status" value="1"/>
</dbReference>
<comment type="caution">
    <text evidence="8">The sequence shown here is derived from an EMBL/GenBank/DDBJ whole genome shotgun (WGS) entry which is preliminary data.</text>
</comment>
<protein>
    <recommendedName>
        <fullName evidence="10">Nucleoporin 210</fullName>
    </recommendedName>
</protein>
<dbReference type="OrthoDB" id="361283at2759"/>
<sequence>MWTNAVTMARFSVKFLYLIEILILSSCEASKLNVPRVLLPLFTHLSTNFTLEVTEGGCYKWVTSRPDVVTLSPLDVDKRLGCSSSAIVRSASAQDGGTALTGRATAIVLAEEVHSGLILRCDVIVDIIHSLSIVTTTRELFVEEAPEAFEVRAYDDQGNEFSTLENVAFEWSIGGQKREKVTGSTEETTGGSVLRFISFHDSPYEAPHGVELLESRGLRANTVLLEGVKTGSAKTQAIIHLRVNLPSLPSLWLAGGILEDSFEVEVFEDLSLTLPPPPPIGADRRFGKPILMAPGSSLRLRTNRDSNDNNNVLYKLANPAKDAAILKLGPGGFVSATDKVKPIHYMMLTLKGSGLSGRQSDEEVGAEEGLLPQGLPLGLRISYHDDVGAIFSAAKRNIHFRANRLDLTRITHGDVEANDTLLVDLVQSGETMLKVVGEGESTMEKGGENQVVVLPPVVDYIKLHVGEVIIPAKPVLTVGDIICFQAATSLQPSSTSRRSGGSAPWKVLPLSGGAGRSVMEGDILRLDEQTGVGRAVSPGQALVKLQLASSGGTTSTEVDVRPIESVSVRLPRQQGSAVVGGLPTAVTSAPSVPPVEVTLVVVANLMIDPPDIYVIPGCTIQYRVLQIVFLSSGGPGNLTNSKPEHPYRAPLVILGPEDSALAKRSNVIPPPMEVWDKTVSGDNSCLIHDGTLQNYPFRCILQFSESSHVPIGLHVENIFTVRPGFDPKKGVYVCEITPVPGAASTVEISMLHVEFVLLAVATSLYQAPGALIQADLGSGGGSSLLSHPSLPSSQPLVLPFYPAIVVHPQSIQLSYRKPSAALSITGSSHVLSNVEVQVCDDSALWVQAPTFVTQTSVAANAVPTYTFTIHLKKEFWSSDELSRPLISFSLQVPVKVRLSGVEGVDGLPPAPCVVSHVNAVGYSLLDFVYSYHNSVILVISTVVIVLVSLYVYKVHVEPVIQNQHQVTMTYSPIRSPLAGSPHFPSHSPLLRVSPTSASSSFSNRHSPTLSEGSDPVYGTINNSVYQSPLHHRNRKFL</sequence>
<feature type="domain" description="NUP210 Ig-like" evidence="6">
    <location>
        <begin position="30"/>
        <end position="126"/>
    </location>
</feature>
<name>A0A8K0KII1_LADFU</name>
<dbReference type="Pfam" id="PF22969">
    <property type="entry name" value="Ig_NUP210_2nd"/>
    <property type="match status" value="1"/>
</dbReference>
<dbReference type="Pfam" id="PF22957">
    <property type="entry name" value="NUP210_Ig"/>
    <property type="match status" value="1"/>
</dbReference>
<evidence type="ECO:0000259" key="6">
    <source>
        <dbReference type="Pfam" id="PF22967"/>
    </source>
</evidence>
<evidence type="ECO:0000313" key="9">
    <source>
        <dbReference type="Proteomes" id="UP000792457"/>
    </source>
</evidence>
<feature type="compositionally biased region" description="Polar residues" evidence="1">
    <location>
        <begin position="994"/>
        <end position="1011"/>
    </location>
</feature>
<evidence type="ECO:0000256" key="3">
    <source>
        <dbReference type="SAM" id="SignalP"/>
    </source>
</evidence>
<keyword evidence="2" id="KW-1133">Transmembrane helix</keyword>
<feature type="domain" description="NUP210 Ig-like" evidence="7">
    <location>
        <begin position="135"/>
        <end position="239"/>
    </location>
</feature>
<dbReference type="PANTHER" id="PTHR23019:SF0">
    <property type="entry name" value="NUCLEAR PORE MEMBRANE GLYCOPROTEIN 210"/>
    <property type="match status" value="1"/>
</dbReference>
<dbReference type="PANTHER" id="PTHR23019">
    <property type="entry name" value="NUCLEAR PORE MEMBRANE GLYCOPROTEIN GP210-RELATED"/>
    <property type="match status" value="1"/>
</dbReference>
<evidence type="ECO:0008006" key="10">
    <source>
        <dbReference type="Google" id="ProtNLM"/>
    </source>
</evidence>
<keyword evidence="9" id="KW-1185">Reference proteome</keyword>
<gene>
    <name evidence="8" type="ORF">J437_LFUL014462</name>
</gene>
<dbReference type="InterPro" id="IPR045197">
    <property type="entry name" value="NUP210-like"/>
</dbReference>
<evidence type="ECO:0000256" key="2">
    <source>
        <dbReference type="SAM" id="Phobius"/>
    </source>
</evidence>
<organism evidence="8 9">
    <name type="scientific">Ladona fulva</name>
    <name type="common">Scarce chaser dragonfly</name>
    <name type="synonym">Libellula fulva</name>
    <dbReference type="NCBI Taxonomy" id="123851"/>
    <lineage>
        <taxon>Eukaryota</taxon>
        <taxon>Metazoa</taxon>
        <taxon>Ecdysozoa</taxon>
        <taxon>Arthropoda</taxon>
        <taxon>Hexapoda</taxon>
        <taxon>Insecta</taxon>
        <taxon>Pterygota</taxon>
        <taxon>Palaeoptera</taxon>
        <taxon>Odonata</taxon>
        <taxon>Epiprocta</taxon>
        <taxon>Anisoptera</taxon>
        <taxon>Libelluloidea</taxon>
        <taxon>Libellulidae</taxon>
        <taxon>Ladona</taxon>
    </lineage>
</organism>
<dbReference type="InterPro" id="IPR055095">
    <property type="entry name" value="NUP210_Ig_C"/>
</dbReference>